<proteinExistence type="predicted"/>
<reference evidence="1" key="1">
    <citation type="submission" date="2018-07" db="EMBL/GenBank/DDBJ databases">
        <authorList>
            <person name="Quirk P.G."/>
            <person name="Krulwich T.A."/>
        </authorList>
    </citation>
    <scope>NUCLEOTIDE SEQUENCE</scope>
</reference>
<evidence type="ECO:0000313" key="1">
    <source>
        <dbReference type="EMBL" id="SUS07565.1"/>
    </source>
</evidence>
<dbReference type="AlphaFoldDB" id="A0A380TGL0"/>
<accession>A0A380TGL0</accession>
<protein>
    <submittedName>
        <fullName evidence="1">Uncharacterized protein</fullName>
    </submittedName>
</protein>
<sequence>MWQDVVSDLEEKWKAEGENRPILGRLIARLFLDMAACTSRYKALKAAPSNVNYLSFSRSLQALVGSIGELDETARLVSDRSRDAVQEIPINGEVAMRRSWQSFLALAFQLASAHTLESITELSRKYNLPLEAAVIPLLVDEEFGDGMEALRSFITANLKMDELFRKEAKGLN</sequence>
<name>A0A380TGL0_9ZZZZ</name>
<dbReference type="EMBL" id="UIDG01000404">
    <property type="protein sequence ID" value="SUS07565.1"/>
    <property type="molecule type" value="Genomic_DNA"/>
</dbReference>
<gene>
    <name evidence="1" type="ORF">DF3PB_4620001</name>
</gene>
<organism evidence="1">
    <name type="scientific">metagenome</name>
    <dbReference type="NCBI Taxonomy" id="256318"/>
    <lineage>
        <taxon>unclassified sequences</taxon>
        <taxon>metagenomes</taxon>
    </lineage>
</organism>